<evidence type="ECO:0000256" key="1">
    <source>
        <dbReference type="ARBA" id="ARBA00022723"/>
    </source>
</evidence>
<evidence type="ECO:0000256" key="5">
    <source>
        <dbReference type="SAM" id="MobiDB-lite"/>
    </source>
</evidence>
<accession>A0A9K3KP66</accession>
<proteinExistence type="predicted"/>
<keyword evidence="3" id="KW-0862">Zinc</keyword>
<dbReference type="PROSITE" id="PS50089">
    <property type="entry name" value="ZF_RING_2"/>
    <property type="match status" value="1"/>
</dbReference>
<dbReference type="PROSITE" id="PS00518">
    <property type="entry name" value="ZF_RING_1"/>
    <property type="match status" value="1"/>
</dbReference>
<evidence type="ECO:0000256" key="2">
    <source>
        <dbReference type="ARBA" id="ARBA00022771"/>
    </source>
</evidence>
<dbReference type="InterPro" id="IPR001841">
    <property type="entry name" value="Znf_RING"/>
</dbReference>
<feature type="region of interest" description="Disordered" evidence="5">
    <location>
        <begin position="628"/>
        <end position="667"/>
    </location>
</feature>
<evidence type="ECO:0000313" key="7">
    <source>
        <dbReference type="EMBL" id="KAG7347062.1"/>
    </source>
</evidence>
<evidence type="ECO:0000259" key="6">
    <source>
        <dbReference type="PROSITE" id="PS50089"/>
    </source>
</evidence>
<dbReference type="InterPro" id="IPR017907">
    <property type="entry name" value="Znf_RING_CS"/>
</dbReference>
<protein>
    <submittedName>
        <fullName evidence="7">Zinc finger C3HC4 type domain containing protein</fullName>
    </submittedName>
</protein>
<feature type="compositionally biased region" description="Low complexity" evidence="5">
    <location>
        <begin position="188"/>
        <end position="207"/>
    </location>
</feature>
<dbReference type="SMART" id="SM00184">
    <property type="entry name" value="RING"/>
    <property type="match status" value="1"/>
</dbReference>
<feature type="region of interest" description="Disordered" evidence="5">
    <location>
        <begin position="155"/>
        <end position="208"/>
    </location>
</feature>
<dbReference type="EMBL" id="JAGRRH010000021">
    <property type="protein sequence ID" value="KAG7347062.1"/>
    <property type="molecule type" value="Genomic_DNA"/>
</dbReference>
<reference evidence="7" key="2">
    <citation type="submission" date="2021-04" db="EMBL/GenBank/DDBJ databases">
        <authorList>
            <person name="Podell S."/>
        </authorList>
    </citation>
    <scope>NUCLEOTIDE SEQUENCE</scope>
    <source>
        <strain evidence="7">Hildebrandi</strain>
    </source>
</reference>
<feature type="compositionally biased region" description="Basic residues" evidence="5">
    <location>
        <begin position="629"/>
        <end position="642"/>
    </location>
</feature>
<feature type="region of interest" description="Disordered" evidence="5">
    <location>
        <begin position="694"/>
        <end position="722"/>
    </location>
</feature>
<dbReference type="OrthoDB" id="49343at2759"/>
<name>A0A9K3KP66_9STRA</name>
<feature type="region of interest" description="Disordered" evidence="5">
    <location>
        <begin position="1"/>
        <end position="20"/>
    </location>
</feature>
<evidence type="ECO:0000256" key="3">
    <source>
        <dbReference type="ARBA" id="ARBA00022833"/>
    </source>
</evidence>
<dbReference type="AlphaFoldDB" id="A0A9K3KP66"/>
<dbReference type="Pfam" id="PF00097">
    <property type="entry name" value="zf-C3HC4"/>
    <property type="match status" value="1"/>
</dbReference>
<dbReference type="Proteomes" id="UP000693970">
    <property type="component" value="Unassembled WGS sequence"/>
</dbReference>
<feature type="compositionally biased region" description="Basic and acidic residues" evidence="5">
    <location>
        <begin position="171"/>
        <end position="186"/>
    </location>
</feature>
<reference evidence="7" key="1">
    <citation type="journal article" date="2021" name="Sci. Rep.">
        <title>Diploid genomic architecture of Nitzschia inconspicua, an elite biomass production diatom.</title>
        <authorList>
            <person name="Oliver A."/>
            <person name="Podell S."/>
            <person name="Pinowska A."/>
            <person name="Traller J.C."/>
            <person name="Smith S.R."/>
            <person name="McClure R."/>
            <person name="Beliaev A."/>
            <person name="Bohutskyi P."/>
            <person name="Hill E.A."/>
            <person name="Rabines A."/>
            <person name="Zheng H."/>
            <person name="Allen L.Z."/>
            <person name="Kuo A."/>
            <person name="Grigoriev I.V."/>
            <person name="Allen A.E."/>
            <person name="Hazlebeck D."/>
            <person name="Allen E.E."/>
        </authorList>
    </citation>
    <scope>NUCLEOTIDE SEQUENCE</scope>
    <source>
        <strain evidence="7">Hildebrandi</strain>
    </source>
</reference>
<gene>
    <name evidence="7" type="ORF">IV203_006131</name>
</gene>
<evidence type="ECO:0000256" key="4">
    <source>
        <dbReference type="PROSITE-ProRule" id="PRU00175"/>
    </source>
</evidence>
<keyword evidence="2 4" id="KW-0863">Zinc-finger</keyword>
<keyword evidence="8" id="KW-1185">Reference proteome</keyword>
<feature type="compositionally biased region" description="Pro residues" evidence="5">
    <location>
        <begin position="643"/>
        <end position="653"/>
    </location>
</feature>
<dbReference type="InterPro" id="IPR018957">
    <property type="entry name" value="Znf_C3HC4_RING-type"/>
</dbReference>
<keyword evidence="1" id="KW-0479">Metal-binding</keyword>
<dbReference type="GO" id="GO:0008270">
    <property type="term" value="F:zinc ion binding"/>
    <property type="evidence" value="ECO:0007669"/>
    <property type="project" value="UniProtKB-KW"/>
</dbReference>
<feature type="domain" description="RING-type" evidence="6">
    <location>
        <begin position="79"/>
        <end position="138"/>
    </location>
</feature>
<sequence>MDDPTATIDNPHKEGDIKPGALEEVESSDNTILHPPLLESTSQDELLSPFTVRNPPTGTYNTDAATPTTSTFATDENTCPICLNPSNDLVSGPCSHSLCVPCMEKVLNAEASEQRWPPQSAADIHLSAPTLGRCPICRTQMSLFQVRHSITSLPQYPPDFDYWKEDDDDDDNRKADGSQQDGKEEAPANGEDSASGGDSSDISAGSGPLSTLKASITSALTSVTTNNSSEKSKRSNPLKNSVYIPYRGRAGQFSFHWDWEKLQRNAKDDQLQHGKIKRPFINITEAIKKNPDKWRLEDGSIAPKIKFMEPDCHFHEASRTFHGTVLWPKRLNGSYEWDIILGFSKDYRFLSSGRIHMKRERTVLEKDTPATYSSEQRTLCQFPLDGHWTVSWANSQGVEKRSEIRVINSEFQQSGWSFFLNFDDPRHPFALWPRSKHRQWVEEGVDLSKEPMGPKPGEKIRWKTSDPRFPELVWTRQTVGPVPTPKVTLFGMGQDKYLYQRLHAKTDGSIPKYNGNSVFGNVFTKRLYIGSSSYHFLSPTNCFISYRHPACRDLPPLDDGSPLPTRVDFHNVEFHDEQRRLTATIEWEEDFGTSWNDNVRWKLDMYFDSEYMVILKGGIQCEWCQERRARPRPPRPPPRHRPPPVPVYVPPTPEEQEERPVEEPNRNEEWIMSGYGHDQVYVNAAALERYRSPSFDVSSGDANTRGRYGEGGPATEDEPESPTIDFKSIAQVQASRLKREGATKRSIDFLMYLFQIAGENDNANPIDYLVHS</sequence>
<comment type="caution">
    <text evidence="7">The sequence shown here is derived from an EMBL/GenBank/DDBJ whole genome shotgun (WGS) entry which is preliminary data.</text>
</comment>
<evidence type="ECO:0000313" key="8">
    <source>
        <dbReference type="Proteomes" id="UP000693970"/>
    </source>
</evidence>
<feature type="compositionally biased region" description="Basic and acidic residues" evidence="5">
    <location>
        <begin position="658"/>
        <end position="667"/>
    </location>
</feature>
<organism evidence="7 8">
    <name type="scientific">Nitzschia inconspicua</name>
    <dbReference type="NCBI Taxonomy" id="303405"/>
    <lineage>
        <taxon>Eukaryota</taxon>
        <taxon>Sar</taxon>
        <taxon>Stramenopiles</taxon>
        <taxon>Ochrophyta</taxon>
        <taxon>Bacillariophyta</taxon>
        <taxon>Bacillariophyceae</taxon>
        <taxon>Bacillariophycidae</taxon>
        <taxon>Bacillariales</taxon>
        <taxon>Bacillariaceae</taxon>
        <taxon>Nitzschia</taxon>
    </lineage>
</organism>
<feature type="region of interest" description="Disordered" evidence="5">
    <location>
        <begin position="25"/>
        <end position="46"/>
    </location>
</feature>